<feature type="compositionally biased region" description="Low complexity" evidence="1">
    <location>
        <begin position="346"/>
        <end position="358"/>
    </location>
</feature>
<proteinExistence type="predicted"/>
<evidence type="ECO:0000313" key="2">
    <source>
        <dbReference type="EMBL" id="KSU06196.1"/>
    </source>
</evidence>
<dbReference type="AlphaFoldDB" id="A0A0V8CY15"/>
<feature type="region of interest" description="Disordered" evidence="1">
    <location>
        <begin position="345"/>
        <end position="365"/>
    </location>
</feature>
<organism evidence="2 3">
    <name type="scientific">Lactococcus lactis subsp. lactis</name>
    <name type="common">Streptococcus lactis</name>
    <dbReference type="NCBI Taxonomy" id="1360"/>
    <lineage>
        <taxon>Bacteria</taxon>
        <taxon>Bacillati</taxon>
        <taxon>Bacillota</taxon>
        <taxon>Bacilli</taxon>
        <taxon>Lactobacillales</taxon>
        <taxon>Streptococcaceae</taxon>
        <taxon>Lactococcus</taxon>
    </lineage>
</organism>
<accession>A0A0V8CY15</accession>
<reference evidence="3" key="1">
    <citation type="submission" date="2015-10" db="EMBL/GenBank/DDBJ databases">
        <title>Draft Genome Sequences of 11 Lactococcus lactis subspecies cremoris strains.</title>
        <authorList>
            <person name="Wels M."/>
            <person name="Backus L."/>
            <person name="Boekhorst J."/>
            <person name="Dijkstra A."/>
            <person name="Beerthuizen M."/>
            <person name="Kelly W."/>
            <person name="Siezen R."/>
            <person name="Bachmann H."/>
            <person name="Van Hijum S."/>
        </authorList>
    </citation>
    <scope>NUCLEOTIDE SEQUENCE [LARGE SCALE GENOMIC DNA]</scope>
    <source>
        <strain evidence="3">KF282</strain>
    </source>
</reference>
<name>A0A0V8CY15_LACLL</name>
<protein>
    <submittedName>
        <fullName evidence="2">Phage tail assembly</fullName>
    </submittedName>
</protein>
<evidence type="ECO:0000313" key="3">
    <source>
        <dbReference type="Proteomes" id="UP000053058"/>
    </source>
</evidence>
<dbReference type="EMBL" id="LKLN01000032">
    <property type="protein sequence ID" value="KSU06196.1"/>
    <property type="molecule type" value="Genomic_DNA"/>
</dbReference>
<dbReference type="PATRIC" id="fig|1360.105.peg.2030"/>
<evidence type="ECO:0000256" key="1">
    <source>
        <dbReference type="SAM" id="MobiDB-lite"/>
    </source>
</evidence>
<gene>
    <name evidence="2" type="ORF">KF282_1268</name>
</gene>
<comment type="caution">
    <text evidence="2">The sequence shown here is derived from an EMBL/GenBank/DDBJ whole genome shotgun (WGS) entry which is preliminary data.</text>
</comment>
<sequence>MTDSKNKFNWLSVEGKHYNSDGQLEFYKNAGDNTAYAPLSRDMFPSQLKSSSSDRYTRKNLSIEATSANSLWDYAVSQFKLYAYPQMTYEVSVAVNAVTSALGNDRKLDIGDTIIVQDKTFDKSEGGLILSARVSEQEISFTNPHNNKITFTNFVRLKSEISADLYGRMKDLVDQNIPYKAEVETTNGLQFKNGKGSTTLTARIYFGSDSTETKADSYEWRKDGTLVANVQEITVDASEIDGKAVYAYKATVNEKVVGTTSVTITNVNDGENGTDGTDGRSVTGIEQKYQLTQTSEKPVDPWGNSVWLPSIPKMTATNKYLWSITRTTFNQTPLTQDVVEQKAIYGDSGQPGSDGSPGKVVSDTEPTTKFKGLTWKYSGVVDMTLGNDTKILAGTEYYWNGTAWALYEINAHNINGDNLSVTNGTFKDGKIESIWGGNGVNGTTTIEGSHLQIHSSDSTTNTENTVALDNLQGYAQVYTDHNTGRTITVQASFQGFFVSDSTGPYVRLTPQGLIQTSKKATVNFGYGRNVTLTRNGSYVTITSQNRYTIKPANNTWIRNVATLPLGYRPVEDVLIYNHDLGNSSKFSWSLLHPSGVIDLFSSGDITTTDYILSSSQIWITTDELPS</sequence>
<dbReference type="Proteomes" id="UP000053058">
    <property type="component" value="Unassembled WGS sequence"/>
</dbReference>